<evidence type="ECO:0000256" key="1">
    <source>
        <dbReference type="ARBA" id="ARBA00005254"/>
    </source>
</evidence>
<dbReference type="SUPFAM" id="SSF52096">
    <property type="entry name" value="ClpP/crotonase"/>
    <property type="match status" value="1"/>
</dbReference>
<protein>
    <submittedName>
        <fullName evidence="2">Enoyl-CoA hydratase</fullName>
    </submittedName>
</protein>
<proteinExistence type="inferred from homology"/>
<organism evidence="2 3">
    <name type="scientific">Reticulibacter mediterranei</name>
    <dbReference type="NCBI Taxonomy" id="2778369"/>
    <lineage>
        <taxon>Bacteria</taxon>
        <taxon>Bacillati</taxon>
        <taxon>Chloroflexota</taxon>
        <taxon>Ktedonobacteria</taxon>
        <taxon>Ktedonobacterales</taxon>
        <taxon>Reticulibacteraceae</taxon>
        <taxon>Reticulibacter</taxon>
    </lineage>
</organism>
<dbReference type="Gene3D" id="3.90.226.10">
    <property type="entry name" value="2-enoyl-CoA Hydratase, Chain A, domain 1"/>
    <property type="match status" value="1"/>
</dbReference>
<dbReference type="AlphaFoldDB" id="A0A8J3IBH1"/>
<dbReference type="RefSeq" id="WP_220202201.1">
    <property type="nucleotide sequence ID" value="NZ_BNJK01000001.1"/>
</dbReference>
<comment type="caution">
    <text evidence="2">The sequence shown here is derived from an EMBL/GenBank/DDBJ whole genome shotgun (WGS) entry which is preliminary data.</text>
</comment>
<dbReference type="Gene3D" id="1.10.12.10">
    <property type="entry name" value="Lyase 2-enoyl-coa Hydratase, Chain A, domain 2"/>
    <property type="match status" value="1"/>
</dbReference>
<dbReference type="Proteomes" id="UP000597444">
    <property type="component" value="Unassembled WGS sequence"/>
</dbReference>
<name>A0A8J3IBH1_9CHLR</name>
<dbReference type="InterPro" id="IPR014748">
    <property type="entry name" value="Enoyl-CoA_hydra_C"/>
</dbReference>
<sequence length="265" mass="28543">MKTYRHITVEYSLANKIATVTLRRPEVHNAFNPQMMQDLLQAFLTLSADEQLHGIILTGEGASFCAGADINHMKETASYTTEQNLADAFQLADMLHTINACPCPVIARINGAALGGGIGLVAVCDIAIAVEHARFGFSEVKLGIAPAVISPYVVSKIGETNARALFTTGERFQAAHAQAIGLVHNIVASEQLDDAVNKAVQELLSSGPHALRASKTLALTVGKMSYEEARNYTAQTIAGLRVSDEGQEGLQAFLEKRKPQWLQTK</sequence>
<dbReference type="CDD" id="cd06558">
    <property type="entry name" value="crotonase-like"/>
    <property type="match status" value="1"/>
</dbReference>
<dbReference type="PANTHER" id="PTHR42964">
    <property type="entry name" value="ENOYL-COA HYDRATASE"/>
    <property type="match status" value="1"/>
</dbReference>
<dbReference type="Pfam" id="PF00378">
    <property type="entry name" value="ECH_1"/>
    <property type="match status" value="1"/>
</dbReference>
<keyword evidence="3" id="KW-1185">Reference proteome</keyword>
<evidence type="ECO:0000313" key="2">
    <source>
        <dbReference type="EMBL" id="GHO91301.1"/>
    </source>
</evidence>
<dbReference type="InterPro" id="IPR051683">
    <property type="entry name" value="Enoyl-CoA_Hydratase/Isomerase"/>
</dbReference>
<evidence type="ECO:0000313" key="3">
    <source>
        <dbReference type="Proteomes" id="UP000597444"/>
    </source>
</evidence>
<dbReference type="InterPro" id="IPR029045">
    <property type="entry name" value="ClpP/crotonase-like_dom_sf"/>
</dbReference>
<gene>
    <name evidence="2" type="ORF">KSF_013490</name>
</gene>
<dbReference type="InterPro" id="IPR001753">
    <property type="entry name" value="Enoyl-CoA_hydra/iso"/>
</dbReference>
<dbReference type="GO" id="GO:0003824">
    <property type="term" value="F:catalytic activity"/>
    <property type="evidence" value="ECO:0007669"/>
    <property type="project" value="UniProtKB-ARBA"/>
</dbReference>
<comment type="similarity">
    <text evidence="1">Belongs to the enoyl-CoA hydratase/isomerase family.</text>
</comment>
<dbReference type="EMBL" id="BNJK01000001">
    <property type="protein sequence ID" value="GHO91301.1"/>
    <property type="molecule type" value="Genomic_DNA"/>
</dbReference>
<accession>A0A8J3IBH1</accession>
<dbReference type="PANTHER" id="PTHR42964:SF1">
    <property type="entry name" value="POLYKETIDE BIOSYNTHESIS ENOYL-COA HYDRATASE PKSH-RELATED"/>
    <property type="match status" value="1"/>
</dbReference>
<reference evidence="2" key="1">
    <citation type="submission" date="2020-10" db="EMBL/GenBank/DDBJ databases">
        <title>Taxonomic study of unclassified bacteria belonging to the class Ktedonobacteria.</title>
        <authorList>
            <person name="Yabe S."/>
            <person name="Wang C.M."/>
            <person name="Zheng Y."/>
            <person name="Sakai Y."/>
            <person name="Cavaletti L."/>
            <person name="Monciardini P."/>
            <person name="Donadio S."/>
        </authorList>
    </citation>
    <scope>NUCLEOTIDE SEQUENCE</scope>
    <source>
        <strain evidence="2">ID150040</strain>
    </source>
</reference>